<proteinExistence type="predicted"/>
<protein>
    <submittedName>
        <fullName evidence="1">Uncharacterized protein</fullName>
    </submittedName>
</protein>
<sequence>MLLQKNIGIYLILIITNKKKMEFAYCNISCEKFITAGITGNILSEIVVHLVGYPFVALVGYPFVDLVGPFV</sequence>
<dbReference type="AlphaFoldDB" id="A0A1E8BET9"/>
<reference evidence="1 2" key="1">
    <citation type="submission" date="2016-05" db="EMBL/GenBank/DDBJ databases">
        <title>Bacillus thuringiensis and Bacillus weihenstephanensis as novel biocontrol agents of wilt causing Verticillium species.</title>
        <authorList>
            <person name="Hollensteiner J."/>
            <person name="Wemheuer F."/>
            <person name="Harting R."/>
            <person name="Kolarzyk A."/>
            <person name="Diaz-Valerio S."/>
            <person name="Poehlein A."/>
            <person name="Brzuszkiewicz E."/>
            <person name="Nesemann K."/>
            <person name="Braus-Stromeyer S."/>
            <person name="Braus G."/>
            <person name="Daniel R."/>
            <person name="Liesegang H."/>
        </authorList>
    </citation>
    <scope>NUCLEOTIDE SEQUENCE [LARGE SCALE GENOMIC DNA]</scope>
    <source>
        <strain evidence="1 2">GOE11</strain>
    </source>
</reference>
<organism evidence="1 2">
    <name type="scientific">Bacillus mycoides</name>
    <dbReference type="NCBI Taxonomy" id="1405"/>
    <lineage>
        <taxon>Bacteria</taxon>
        <taxon>Bacillati</taxon>
        <taxon>Bacillota</taxon>
        <taxon>Bacilli</taxon>
        <taxon>Bacillales</taxon>
        <taxon>Bacillaceae</taxon>
        <taxon>Bacillus</taxon>
        <taxon>Bacillus cereus group</taxon>
    </lineage>
</organism>
<comment type="caution">
    <text evidence="1">The sequence shown here is derived from an EMBL/GenBank/DDBJ whole genome shotgun (WGS) entry which is preliminary data.</text>
</comment>
<accession>A0A1E8BET9</accession>
<gene>
    <name evidence="1" type="ORF">BWGOE11_56680</name>
</gene>
<dbReference type="EMBL" id="LXLX01000072">
    <property type="protein sequence ID" value="OFD87540.1"/>
    <property type="molecule type" value="Genomic_DNA"/>
</dbReference>
<evidence type="ECO:0000313" key="2">
    <source>
        <dbReference type="Proteomes" id="UP000175835"/>
    </source>
</evidence>
<evidence type="ECO:0000313" key="1">
    <source>
        <dbReference type="EMBL" id="OFD87540.1"/>
    </source>
</evidence>
<name>A0A1E8BET9_BACMY</name>
<dbReference type="Proteomes" id="UP000175835">
    <property type="component" value="Unassembled WGS sequence"/>
</dbReference>